<feature type="compositionally biased region" description="Basic and acidic residues" evidence="1">
    <location>
        <begin position="54"/>
        <end position="65"/>
    </location>
</feature>
<organism evidence="3">
    <name type="scientific">Lotharella globosa</name>
    <dbReference type="NCBI Taxonomy" id="91324"/>
    <lineage>
        <taxon>Eukaryota</taxon>
        <taxon>Sar</taxon>
        <taxon>Rhizaria</taxon>
        <taxon>Cercozoa</taxon>
        <taxon>Chlorarachniophyceae</taxon>
        <taxon>Lotharella</taxon>
    </lineage>
</organism>
<feature type="compositionally biased region" description="Low complexity" evidence="1">
    <location>
        <begin position="44"/>
        <end position="53"/>
    </location>
</feature>
<reference evidence="3" key="1">
    <citation type="submission" date="2021-01" db="EMBL/GenBank/DDBJ databases">
        <authorList>
            <person name="Corre E."/>
            <person name="Pelletier E."/>
            <person name="Niang G."/>
            <person name="Scheremetjew M."/>
            <person name="Finn R."/>
            <person name="Kale V."/>
            <person name="Holt S."/>
            <person name="Cochrane G."/>
            <person name="Meng A."/>
            <person name="Brown T."/>
            <person name="Cohen L."/>
        </authorList>
    </citation>
    <scope>NUCLEOTIDE SEQUENCE</scope>
    <source>
        <strain evidence="3">CCCM811</strain>
    </source>
</reference>
<proteinExistence type="predicted"/>
<sequence>MLLNLPGDDPSRLGEATRIAENLGTAVVPRPGFAEEQQEESKAESATSSSGSKAVDEPLKKKEEPFLPPDPWEDRKCRCWAISNSLLPILGSDVTELIDQFDDLLRWSLCKVPSGSIEAQEGLTALDLDGGDDHDEDDEEDVALVAPALLPRF</sequence>
<dbReference type="EMBL" id="HBIV01024708">
    <property type="protein sequence ID" value="CAE0666113.1"/>
    <property type="molecule type" value="Transcribed_RNA"/>
</dbReference>
<protein>
    <submittedName>
        <fullName evidence="3">Uncharacterized protein</fullName>
    </submittedName>
</protein>
<dbReference type="EMBL" id="HBIV01024707">
    <property type="protein sequence ID" value="CAE0666112.1"/>
    <property type="molecule type" value="Transcribed_RNA"/>
</dbReference>
<evidence type="ECO:0000313" key="3">
    <source>
        <dbReference type="EMBL" id="CAE0666113.1"/>
    </source>
</evidence>
<name>A0A6V3N7X3_9EUKA</name>
<gene>
    <name evidence="2" type="ORF">LGLO00237_LOCUS17719</name>
    <name evidence="3" type="ORF">LGLO00237_LOCUS17720</name>
    <name evidence="4" type="ORF">LGLO00237_LOCUS17723</name>
</gene>
<evidence type="ECO:0000313" key="2">
    <source>
        <dbReference type="EMBL" id="CAE0666112.1"/>
    </source>
</evidence>
<evidence type="ECO:0000313" key="4">
    <source>
        <dbReference type="EMBL" id="CAE0666116.1"/>
    </source>
</evidence>
<evidence type="ECO:0000256" key="1">
    <source>
        <dbReference type="SAM" id="MobiDB-lite"/>
    </source>
</evidence>
<accession>A0A6V3N7X3</accession>
<dbReference type="EMBL" id="HBIV01024711">
    <property type="protein sequence ID" value="CAE0666116.1"/>
    <property type="molecule type" value="Transcribed_RNA"/>
</dbReference>
<feature type="region of interest" description="Disordered" evidence="1">
    <location>
        <begin position="23"/>
        <end position="72"/>
    </location>
</feature>
<dbReference type="AlphaFoldDB" id="A0A6V3N7X3"/>